<dbReference type="PANTHER" id="PTHR24198">
    <property type="entry name" value="ANKYRIN REPEAT AND PROTEIN KINASE DOMAIN-CONTAINING PROTEIN"/>
    <property type="match status" value="1"/>
</dbReference>
<dbReference type="OrthoDB" id="3671334at2759"/>
<organism evidence="4 5">
    <name type="scientific">Massariosphaeria phaeospora</name>
    <dbReference type="NCBI Taxonomy" id="100035"/>
    <lineage>
        <taxon>Eukaryota</taxon>
        <taxon>Fungi</taxon>
        <taxon>Dikarya</taxon>
        <taxon>Ascomycota</taxon>
        <taxon>Pezizomycotina</taxon>
        <taxon>Dothideomycetes</taxon>
        <taxon>Pleosporomycetidae</taxon>
        <taxon>Pleosporales</taxon>
        <taxon>Pleosporales incertae sedis</taxon>
        <taxon>Massariosphaeria</taxon>
    </lineage>
</organism>
<dbReference type="PANTHER" id="PTHR24198:SF165">
    <property type="entry name" value="ANKYRIN REPEAT-CONTAINING PROTEIN-RELATED"/>
    <property type="match status" value="1"/>
</dbReference>
<sequence length="439" mass="49058">MLLLDFPPEIFQRIVQEVVLSAGICPAWQLRKVCRVFASEIYHDVLTHQPLENIVSVSGKFPYTWWPLLLRQRIKSNAAKCNELCITIMAVTEFQLENRDNTKGRPNRAGFLMLLCNMAIKLLHPHNVVRYLADGAPIRTPPLTRSVTPYGGVSLHTVENKLAVATTFGFVASVASLLASVEPINLLRSTIFGVPLDNAVSHGRTTIVGLMAEHMEDPSAQIDSSNCEISTIRVVFSRNIETASRRGKTGILRLLLEFYNGKIGPCEKNDWNTWLHAAVVWGDIDTIRLIVDMPNVRNRRVLLETFHRACEKCHADAVALLLGTDKINLKRYPWVSTYPLQIALDIGRLDIIRTLLDAGASADGSKDKSMDEDTPLQIAIRYEDEAAVALLLERGADVDWCPSGDSPMSIAGLFRDKTIYNMLKSWKDRRNSTDVAPDI</sequence>
<dbReference type="InterPro" id="IPR002110">
    <property type="entry name" value="Ankyrin_rpt"/>
</dbReference>
<feature type="repeat" description="ANK" evidence="3">
    <location>
        <begin position="371"/>
        <end position="399"/>
    </location>
</feature>
<protein>
    <submittedName>
        <fullName evidence="4">Ankyrin repeat-containing domain protein</fullName>
    </submittedName>
</protein>
<dbReference type="PROSITE" id="PS50088">
    <property type="entry name" value="ANK_REPEAT"/>
    <property type="match status" value="2"/>
</dbReference>
<name>A0A7C8IF36_9PLEO</name>
<dbReference type="SUPFAM" id="SSF48403">
    <property type="entry name" value="Ankyrin repeat"/>
    <property type="match status" value="1"/>
</dbReference>
<dbReference type="SMART" id="SM00248">
    <property type="entry name" value="ANK"/>
    <property type="match status" value="4"/>
</dbReference>
<dbReference type="EMBL" id="JAADJZ010000004">
    <property type="protein sequence ID" value="KAF2875591.1"/>
    <property type="molecule type" value="Genomic_DNA"/>
</dbReference>
<evidence type="ECO:0000256" key="1">
    <source>
        <dbReference type="ARBA" id="ARBA00022737"/>
    </source>
</evidence>
<dbReference type="PROSITE" id="PS50297">
    <property type="entry name" value="ANK_REP_REGION"/>
    <property type="match status" value="1"/>
</dbReference>
<keyword evidence="5" id="KW-1185">Reference proteome</keyword>
<dbReference type="Pfam" id="PF12796">
    <property type="entry name" value="Ank_2"/>
    <property type="match status" value="1"/>
</dbReference>
<evidence type="ECO:0000256" key="2">
    <source>
        <dbReference type="ARBA" id="ARBA00023043"/>
    </source>
</evidence>
<gene>
    <name evidence="4" type="ORF">BDV95DRAFT_278546</name>
</gene>
<keyword evidence="1" id="KW-0677">Repeat</keyword>
<dbReference type="AlphaFoldDB" id="A0A7C8IF36"/>
<reference evidence="4 5" key="1">
    <citation type="submission" date="2020-01" db="EMBL/GenBank/DDBJ databases">
        <authorList>
            <consortium name="DOE Joint Genome Institute"/>
            <person name="Haridas S."/>
            <person name="Albert R."/>
            <person name="Binder M."/>
            <person name="Bloem J."/>
            <person name="Labutti K."/>
            <person name="Salamov A."/>
            <person name="Andreopoulos B."/>
            <person name="Baker S.E."/>
            <person name="Barry K."/>
            <person name="Bills G."/>
            <person name="Bluhm B.H."/>
            <person name="Cannon C."/>
            <person name="Castanera R."/>
            <person name="Culley D.E."/>
            <person name="Daum C."/>
            <person name="Ezra D."/>
            <person name="Gonzalez J.B."/>
            <person name="Henrissat B."/>
            <person name="Kuo A."/>
            <person name="Liang C."/>
            <person name="Lipzen A."/>
            <person name="Lutzoni F."/>
            <person name="Magnuson J."/>
            <person name="Mondo S."/>
            <person name="Nolan M."/>
            <person name="Ohm R."/>
            <person name="Pangilinan J."/>
            <person name="Park H.-J.H."/>
            <person name="Ramirez L."/>
            <person name="Alfaro M."/>
            <person name="Sun H."/>
            <person name="Tritt A."/>
            <person name="Yoshinaga Y."/>
            <person name="Zwiers L.-H.L."/>
            <person name="Turgeon B.G."/>
            <person name="Goodwin S.B."/>
            <person name="Spatafora J.W."/>
            <person name="Crous P.W."/>
            <person name="Grigoriev I.V."/>
        </authorList>
    </citation>
    <scope>NUCLEOTIDE SEQUENCE [LARGE SCALE GENOMIC DNA]</scope>
    <source>
        <strain evidence="4 5">CBS 611.86</strain>
    </source>
</reference>
<dbReference type="InterPro" id="IPR036770">
    <property type="entry name" value="Ankyrin_rpt-contain_sf"/>
</dbReference>
<evidence type="ECO:0000313" key="4">
    <source>
        <dbReference type="EMBL" id="KAF2875591.1"/>
    </source>
</evidence>
<evidence type="ECO:0000313" key="5">
    <source>
        <dbReference type="Proteomes" id="UP000481861"/>
    </source>
</evidence>
<proteinExistence type="predicted"/>
<dbReference type="Gene3D" id="1.25.40.20">
    <property type="entry name" value="Ankyrin repeat-containing domain"/>
    <property type="match status" value="1"/>
</dbReference>
<dbReference type="Proteomes" id="UP000481861">
    <property type="component" value="Unassembled WGS sequence"/>
</dbReference>
<feature type="repeat" description="ANK" evidence="3">
    <location>
        <begin position="335"/>
        <end position="367"/>
    </location>
</feature>
<evidence type="ECO:0000256" key="3">
    <source>
        <dbReference type="PROSITE-ProRule" id="PRU00023"/>
    </source>
</evidence>
<keyword evidence="2 3" id="KW-0040">ANK repeat</keyword>
<comment type="caution">
    <text evidence="4">The sequence shown here is derived from an EMBL/GenBank/DDBJ whole genome shotgun (WGS) entry which is preliminary data.</text>
</comment>
<accession>A0A7C8IF36</accession>